<reference evidence="1" key="1">
    <citation type="submission" date="2014-11" db="EMBL/GenBank/DDBJ databases">
        <authorList>
            <person name="Amaro Gonzalez C."/>
        </authorList>
    </citation>
    <scope>NUCLEOTIDE SEQUENCE</scope>
</reference>
<proteinExistence type="predicted"/>
<dbReference type="AlphaFoldDB" id="A0A0E9WB86"/>
<reference evidence="1" key="2">
    <citation type="journal article" date="2015" name="Fish Shellfish Immunol.">
        <title>Early steps in the European eel (Anguilla anguilla)-Vibrio vulnificus interaction in the gills: Role of the RtxA13 toxin.</title>
        <authorList>
            <person name="Callol A."/>
            <person name="Pajuelo D."/>
            <person name="Ebbesson L."/>
            <person name="Teles M."/>
            <person name="MacKenzie S."/>
            <person name="Amaro C."/>
        </authorList>
    </citation>
    <scope>NUCLEOTIDE SEQUENCE</scope>
</reference>
<sequence length="75" mass="8696">MKSLFGKTIFGNCFKQQGPLSKETEQIFLRKAMFLYKTGCFLKCCQLYLLIKVFFITKKKEEKRGLSFTSSSSGY</sequence>
<evidence type="ECO:0000313" key="1">
    <source>
        <dbReference type="EMBL" id="JAH86733.1"/>
    </source>
</evidence>
<organism evidence="1">
    <name type="scientific">Anguilla anguilla</name>
    <name type="common">European freshwater eel</name>
    <name type="synonym">Muraena anguilla</name>
    <dbReference type="NCBI Taxonomy" id="7936"/>
    <lineage>
        <taxon>Eukaryota</taxon>
        <taxon>Metazoa</taxon>
        <taxon>Chordata</taxon>
        <taxon>Craniata</taxon>
        <taxon>Vertebrata</taxon>
        <taxon>Euteleostomi</taxon>
        <taxon>Actinopterygii</taxon>
        <taxon>Neopterygii</taxon>
        <taxon>Teleostei</taxon>
        <taxon>Anguilliformes</taxon>
        <taxon>Anguillidae</taxon>
        <taxon>Anguilla</taxon>
    </lineage>
</organism>
<accession>A0A0E9WB86</accession>
<name>A0A0E9WB86_ANGAN</name>
<dbReference type="EMBL" id="GBXM01021844">
    <property type="protein sequence ID" value="JAH86733.1"/>
    <property type="molecule type" value="Transcribed_RNA"/>
</dbReference>
<protein>
    <submittedName>
        <fullName evidence="1">Uncharacterized protein</fullName>
    </submittedName>
</protein>